<dbReference type="OrthoDB" id="9787293at2"/>
<dbReference type="RefSeq" id="WP_009806821.1">
    <property type="nucleotide sequence ID" value="NZ_CH724131.1"/>
</dbReference>
<dbReference type="Pfam" id="PF00534">
    <property type="entry name" value="Glycos_transf_1"/>
    <property type="match status" value="1"/>
</dbReference>
<dbReference type="Pfam" id="PF13579">
    <property type="entry name" value="Glyco_trans_4_4"/>
    <property type="match status" value="1"/>
</dbReference>
<feature type="domain" description="Glycosyltransferase subfamily 4-like N-terminal" evidence="2">
    <location>
        <begin position="18"/>
        <end position="193"/>
    </location>
</feature>
<dbReference type="eggNOG" id="COG0438">
    <property type="taxonomic scope" value="Bacteria"/>
</dbReference>
<dbReference type="PANTHER" id="PTHR12526">
    <property type="entry name" value="GLYCOSYLTRANSFERASE"/>
    <property type="match status" value="1"/>
</dbReference>
<dbReference type="EMBL" id="AAMO01000005">
    <property type="protein sequence ID" value="EAQ03067.1"/>
    <property type="molecule type" value="Genomic_DNA"/>
</dbReference>
<dbReference type="AlphaFoldDB" id="A3TY33"/>
<evidence type="ECO:0000259" key="1">
    <source>
        <dbReference type="Pfam" id="PF00534"/>
    </source>
</evidence>
<proteinExistence type="predicted"/>
<sequence>MKILFSHRFFWPDTAPYGTFLRRIAAHCAAAGHEVSVVSSRPSYNMTETTAPARETLEGVDVARVWVFAREKRSILLRLANVVIYCARLFFRILRERPDVVTASTYPPVVAAMSAALAAKLVGARFVYHLQDIHPEVSRLSGSALGRFPVFGLLRWLDTLTLRMAARIVTLSDDMAETLRQRDARLAGKIRIINNLSLDEGRAPVPAPREDGRFRVIFAGNLGRYQDLPLVAAGIARLFDRHPELELFFLGNGALERELKESWGDHPQVRFHPFVPFDEARAMLAESDLGIVSIMPGLSAVAYPSKLLTYQSLGLPVLAIVDPDSHIARDLAATGAGVVVRDRSEDAVAAAVEEAIAAPQLRAKALAHAARHDGRAVLDAWTALMDEFA</sequence>
<keyword evidence="4" id="KW-1185">Reference proteome</keyword>
<dbReference type="InterPro" id="IPR001296">
    <property type="entry name" value="Glyco_trans_1"/>
</dbReference>
<dbReference type="InterPro" id="IPR028098">
    <property type="entry name" value="Glyco_trans_4-like_N"/>
</dbReference>
<protein>
    <submittedName>
        <fullName evidence="3">Uncharacterized protein</fullName>
    </submittedName>
</protein>
<dbReference type="HOGENOM" id="CLU_009583_11_0_5"/>
<evidence type="ECO:0000259" key="2">
    <source>
        <dbReference type="Pfam" id="PF13579"/>
    </source>
</evidence>
<evidence type="ECO:0000313" key="3">
    <source>
        <dbReference type="EMBL" id="EAQ03067.1"/>
    </source>
</evidence>
<dbReference type="PANTHER" id="PTHR12526:SF638">
    <property type="entry name" value="SPORE COAT PROTEIN SA"/>
    <property type="match status" value="1"/>
</dbReference>
<gene>
    <name evidence="3" type="ORF">OB2597_13023</name>
</gene>
<feature type="domain" description="Glycosyl transferase family 1" evidence="1">
    <location>
        <begin position="210"/>
        <end position="365"/>
    </location>
</feature>
<organism evidence="3 4">
    <name type="scientific">Pseudooceanicola batsensis (strain ATCC BAA-863 / DSM 15984 / KCTC 12145 / HTCC2597)</name>
    <name type="common">Oceanicola batsensis</name>
    <dbReference type="NCBI Taxonomy" id="252305"/>
    <lineage>
        <taxon>Bacteria</taxon>
        <taxon>Pseudomonadati</taxon>
        <taxon>Pseudomonadota</taxon>
        <taxon>Alphaproteobacteria</taxon>
        <taxon>Rhodobacterales</taxon>
        <taxon>Paracoccaceae</taxon>
        <taxon>Pseudooceanicola</taxon>
    </lineage>
</organism>
<comment type="caution">
    <text evidence="3">The sequence shown here is derived from an EMBL/GenBank/DDBJ whole genome shotgun (WGS) entry which is preliminary data.</text>
</comment>
<dbReference type="Proteomes" id="UP000004318">
    <property type="component" value="Unassembled WGS sequence"/>
</dbReference>
<dbReference type="Gene3D" id="3.40.50.2000">
    <property type="entry name" value="Glycogen Phosphorylase B"/>
    <property type="match status" value="2"/>
</dbReference>
<dbReference type="SUPFAM" id="SSF53756">
    <property type="entry name" value="UDP-Glycosyltransferase/glycogen phosphorylase"/>
    <property type="match status" value="1"/>
</dbReference>
<accession>A3TY33</accession>
<dbReference type="STRING" id="252305.OB2597_13023"/>
<evidence type="ECO:0000313" key="4">
    <source>
        <dbReference type="Proteomes" id="UP000004318"/>
    </source>
</evidence>
<name>A3TY33_PSEBH</name>
<dbReference type="CDD" id="cd03794">
    <property type="entry name" value="GT4_WbuB-like"/>
    <property type="match status" value="1"/>
</dbReference>
<dbReference type="GO" id="GO:0016757">
    <property type="term" value="F:glycosyltransferase activity"/>
    <property type="evidence" value="ECO:0007669"/>
    <property type="project" value="InterPro"/>
</dbReference>
<reference evidence="3 4" key="1">
    <citation type="journal article" date="2010" name="J. Bacteriol.">
        <title>Genome sequences of Oceanicola granulosus HTCC2516(T) and Oceanicola batsensis HTCC2597(TDelta).</title>
        <authorList>
            <person name="Thrash J.C."/>
            <person name="Cho J.C."/>
            <person name="Vergin K.L."/>
            <person name="Giovannoni S.J."/>
        </authorList>
    </citation>
    <scope>NUCLEOTIDE SEQUENCE [LARGE SCALE GENOMIC DNA]</scope>
    <source>
        <strain evidence="4">ATCC BAA-863 / DSM 15984 / KCTC 12145 / HTCC2597</strain>
    </source>
</reference>